<dbReference type="RefSeq" id="WP_012638156.1">
    <property type="nucleotide sequence ID" value="NC_011901.1"/>
</dbReference>
<evidence type="ECO:0000256" key="4">
    <source>
        <dbReference type="ARBA" id="ARBA00023136"/>
    </source>
</evidence>
<dbReference type="KEGG" id="tgr:Tgr7_1589"/>
<evidence type="ECO:0000256" key="2">
    <source>
        <dbReference type="ARBA" id="ARBA00022692"/>
    </source>
</evidence>
<dbReference type="AlphaFoldDB" id="B8GRW9"/>
<dbReference type="InterPro" id="IPR010445">
    <property type="entry name" value="LapA_dom"/>
</dbReference>
<keyword evidence="2 5" id="KW-0812">Transmembrane</keyword>
<sequence precursor="true">MNIPWWRRPRIAVALLAVLLVLILIVQNTQAVTTRFLFFTLTMPNAVLIGLALLIGIAAGLALALVLSAKRGGTQHGGSSDQ</sequence>
<organism evidence="7 8">
    <name type="scientific">Thioalkalivibrio sulfidiphilus (strain HL-EbGR7)</name>
    <dbReference type="NCBI Taxonomy" id="396588"/>
    <lineage>
        <taxon>Bacteria</taxon>
        <taxon>Pseudomonadati</taxon>
        <taxon>Pseudomonadota</taxon>
        <taxon>Gammaproteobacteria</taxon>
        <taxon>Chromatiales</taxon>
        <taxon>Ectothiorhodospiraceae</taxon>
        <taxon>Thioalkalivibrio</taxon>
    </lineage>
</organism>
<evidence type="ECO:0000313" key="8">
    <source>
        <dbReference type="Proteomes" id="UP000002383"/>
    </source>
</evidence>
<feature type="domain" description="Lipopolysaccharide assembly protein A" evidence="6">
    <location>
        <begin position="27"/>
        <end position="66"/>
    </location>
</feature>
<evidence type="ECO:0000256" key="5">
    <source>
        <dbReference type="SAM" id="Phobius"/>
    </source>
</evidence>
<reference evidence="7 8" key="1">
    <citation type="journal article" date="2011" name="Stand. Genomic Sci.">
        <title>Complete genome sequence of 'Thioalkalivibrio sulfidophilus' HL-EbGr7.</title>
        <authorList>
            <person name="Muyzer G."/>
            <person name="Sorokin D.Y."/>
            <person name="Mavromatis K."/>
            <person name="Lapidus A."/>
            <person name="Clum A."/>
            <person name="Ivanova N."/>
            <person name="Pati A."/>
            <person name="d'Haeseleer P."/>
            <person name="Woyke T."/>
            <person name="Kyrpides N.C."/>
        </authorList>
    </citation>
    <scope>NUCLEOTIDE SEQUENCE [LARGE SCALE GENOMIC DNA]</scope>
    <source>
        <strain evidence="7 8">HL-EbGR7</strain>
    </source>
</reference>
<keyword evidence="4 5" id="KW-0472">Membrane</keyword>
<evidence type="ECO:0000256" key="3">
    <source>
        <dbReference type="ARBA" id="ARBA00022989"/>
    </source>
</evidence>
<accession>B8GRW9</accession>
<dbReference type="Pfam" id="PF06305">
    <property type="entry name" value="LapA_dom"/>
    <property type="match status" value="1"/>
</dbReference>
<gene>
    <name evidence="7" type="ordered locus">Tgr7_1589</name>
</gene>
<dbReference type="EMBL" id="CP001339">
    <property type="protein sequence ID" value="ACL72673.1"/>
    <property type="molecule type" value="Genomic_DNA"/>
</dbReference>
<evidence type="ECO:0000313" key="7">
    <source>
        <dbReference type="EMBL" id="ACL72673.1"/>
    </source>
</evidence>
<proteinExistence type="predicted"/>
<dbReference type="HOGENOM" id="CLU_2557240_0_0_6"/>
<protein>
    <recommendedName>
        <fullName evidence="6">Lipopolysaccharide assembly protein A domain-containing protein</fullName>
    </recommendedName>
</protein>
<keyword evidence="3 5" id="KW-1133">Transmembrane helix</keyword>
<feature type="transmembrane region" description="Helical" evidence="5">
    <location>
        <begin position="47"/>
        <end position="67"/>
    </location>
</feature>
<keyword evidence="1" id="KW-1003">Cell membrane</keyword>
<evidence type="ECO:0000259" key="6">
    <source>
        <dbReference type="Pfam" id="PF06305"/>
    </source>
</evidence>
<keyword evidence="8" id="KW-1185">Reference proteome</keyword>
<name>B8GRW9_THISH</name>
<dbReference type="GO" id="GO:0005886">
    <property type="term" value="C:plasma membrane"/>
    <property type="evidence" value="ECO:0007669"/>
    <property type="project" value="InterPro"/>
</dbReference>
<dbReference type="Proteomes" id="UP000002383">
    <property type="component" value="Chromosome"/>
</dbReference>
<evidence type="ECO:0000256" key="1">
    <source>
        <dbReference type="ARBA" id="ARBA00022475"/>
    </source>
</evidence>